<dbReference type="SMART" id="SM00387">
    <property type="entry name" value="HATPase_c"/>
    <property type="match status" value="1"/>
</dbReference>
<evidence type="ECO:0000256" key="6">
    <source>
        <dbReference type="ARBA" id="ARBA00023012"/>
    </source>
</evidence>
<proteinExistence type="predicted"/>
<dbReference type="Gene3D" id="3.30.565.10">
    <property type="entry name" value="Histidine kinase-like ATPase, C-terminal domain"/>
    <property type="match status" value="1"/>
</dbReference>
<dbReference type="SUPFAM" id="SSF55874">
    <property type="entry name" value="ATPase domain of HSP90 chaperone/DNA topoisomerase II/histidine kinase"/>
    <property type="match status" value="1"/>
</dbReference>
<dbReference type="InterPro" id="IPR000014">
    <property type="entry name" value="PAS"/>
</dbReference>
<reference evidence="9 10" key="1">
    <citation type="submission" date="2018-04" db="EMBL/GenBank/DDBJ databases">
        <title>Massilia violaceinigra sp. nov., a novel purple-pigmented bacterium isolated from Tianshan glacier, Xinjiang, China.</title>
        <authorList>
            <person name="Wang H."/>
        </authorList>
    </citation>
    <scope>NUCLEOTIDE SEQUENCE [LARGE SCALE GENOMIC DNA]</scope>
    <source>
        <strain evidence="9 10">B448-2</strain>
    </source>
</reference>
<dbReference type="InterPro" id="IPR036890">
    <property type="entry name" value="HATPase_C_sf"/>
</dbReference>
<dbReference type="InterPro" id="IPR035965">
    <property type="entry name" value="PAS-like_dom_sf"/>
</dbReference>
<name>A0A2U2HM13_9BURK</name>
<evidence type="ECO:0000256" key="2">
    <source>
        <dbReference type="ARBA" id="ARBA00012438"/>
    </source>
</evidence>
<dbReference type="SUPFAM" id="SSF47384">
    <property type="entry name" value="Homodimeric domain of signal transducing histidine kinase"/>
    <property type="match status" value="1"/>
</dbReference>
<dbReference type="EMBL" id="PXWF02000182">
    <property type="protein sequence ID" value="PWF48533.1"/>
    <property type="molecule type" value="Genomic_DNA"/>
</dbReference>
<keyword evidence="4" id="KW-0808">Transferase</keyword>
<dbReference type="EC" id="2.7.13.3" evidence="2"/>
<dbReference type="NCBIfam" id="TIGR00229">
    <property type="entry name" value="sensory_box"/>
    <property type="match status" value="1"/>
</dbReference>
<dbReference type="Pfam" id="PF00512">
    <property type="entry name" value="HisKA"/>
    <property type="match status" value="1"/>
</dbReference>
<dbReference type="InterPro" id="IPR005467">
    <property type="entry name" value="His_kinase_dom"/>
</dbReference>
<dbReference type="InterPro" id="IPR036097">
    <property type="entry name" value="HisK_dim/P_sf"/>
</dbReference>
<accession>A0A2U2HM13</accession>
<dbReference type="Gene3D" id="1.10.287.130">
    <property type="match status" value="1"/>
</dbReference>
<sequence>MERARALEARLAAQRLQHEQQRAESARLKSMFSQAPGFMCILGGPEHVFKFANTAYGRLVGARELLGKKLRDALPEIAEQGFLALLDQVFRSAQPYVADNVPVSIQRSAQGPPTTSYLDFIHQPIVGADGKATEIFVEGFDATERHFAKAALEASEQRLKEGMLAARMVIWDWELSGGRTTFSDNAGILFGGQWHEAESVWERVVPEGLALLEEKRALALARLGSYQEVVRLVRPDNGDTLWLQVHGTVIADGDGRACAIRGVALDVTERKQAEEALRRADRRKDEFLAMLAHELRNPLAPISAAAQLLKMRGNDEARVRRSSEVIGRQVEHMTSLINDMLDVSRFNAGLVSLHRELLDLREVVAESTEQARPLMQLRRHRFDTTGVELPLMVLADRTRLVQVLTNLIQNSAKFTPPGGDIGIALDVCGAEVSISVGDNGVGMAPELVPHVLSCSRKANARRTGRRAALAWACRSSKAWSICTAGGSGRAATARTSVRPSP</sequence>
<dbReference type="Pfam" id="PF02518">
    <property type="entry name" value="HATPase_c"/>
    <property type="match status" value="1"/>
</dbReference>
<keyword evidence="3" id="KW-0597">Phosphoprotein</keyword>
<evidence type="ECO:0000313" key="10">
    <source>
        <dbReference type="Proteomes" id="UP000241421"/>
    </source>
</evidence>
<dbReference type="PROSITE" id="PS50109">
    <property type="entry name" value="HIS_KIN"/>
    <property type="match status" value="1"/>
</dbReference>
<dbReference type="GO" id="GO:0000155">
    <property type="term" value="F:phosphorelay sensor kinase activity"/>
    <property type="evidence" value="ECO:0007669"/>
    <property type="project" value="InterPro"/>
</dbReference>
<dbReference type="Pfam" id="PF08447">
    <property type="entry name" value="PAS_3"/>
    <property type="match status" value="1"/>
</dbReference>
<keyword evidence="5 9" id="KW-0418">Kinase</keyword>
<organism evidence="9 10">
    <name type="scientific">Massilia glaciei</name>
    <dbReference type="NCBI Taxonomy" id="1524097"/>
    <lineage>
        <taxon>Bacteria</taxon>
        <taxon>Pseudomonadati</taxon>
        <taxon>Pseudomonadota</taxon>
        <taxon>Betaproteobacteria</taxon>
        <taxon>Burkholderiales</taxon>
        <taxon>Oxalobacteraceae</taxon>
        <taxon>Telluria group</taxon>
        <taxon>Massilia</taxon>
    </lineage>
</organism>
<dbReference type="InterPro" id="IPR003594">
    <property type="entry name" value="HATPase_dom"/>
</dbReference>
<evidence type="ECO:0000313" key="9">
    <source>
        <dbReference type="EMBL" id="PWF48533.1"/>
    </source>
</evidence>
<gene>
    <name evidence="9" type="ORF">C7C56_011255</name>
</gene>
<dbReference type="PROSITE" id="PS50113">
    <property type="entry name" value="PAC"/>
    <property type="match status" value="1"/>
</dbReference>
<dbReference type="SUPFAM" id="SSF55785">
    <property type="entry name" value="PYP-like sensor domain (PAS domain)"/>
    <property type="match status" value="2"/>
</dbReference>
<evidence type="ECO:0000259" key="8">
    <source>
        <dbReference type="PROSITE" id="PS50113"/>
    </source>
</evidence>
<protein>
    <recommendedName>
        <fullName evidence="2">histidine kinase</fullName>
        <ecNumber evidence="2">2.7.13.3</ecNumber>
    </recommendedName>
</protein>
<dbReference type="PANTHER" id="PTHR43547:SF2">
    <property type="entry name" value="HYBRID SIGNAL TRANSDUCTION HISTIDINE KINASE C"/>
    <property type="match status" value="1"/>
</dbReference>
<dbReference type="FunFam" id="1.10.287.130:FF:000001">
    <property type="entry name" value="Two-component sensor histidine kinase"/>
    <property type="match status" value="1"/>
</dbReference>
<dbReference type="CDD" id="cd00082">
    <property type="entry name" value="HisKA"/>
    <property type="match status" value="1"/>
</dbReference>
<dbReference type="RefSeq" id="WP_106757498.1">
    <property type="nucleotide sequence ID" value="NZ_PXWF02000182.1"/>
</dbReference>
<keyword evidence="10" id="KW-1185">Reference proteome</keyword>
<dbReference type="Gene3D" id="3.30.450.20">
    <property type="entry name" value="PAS domain"/>
    <property type="match status" value="2"/>
</dbReference>
<dbReference type="OrthoDB" id="9087351at2"/>
<dbReference type="InterPro" id="IPR001610">
    <property type="entry name" value="PAC"/>
</dbReference>
<evidence type="ECO:0000256" key="5">
    <source>
        <dbReference type="ARBA" id="ARBA00022777"/>
    </source>
</evidence>
<dbReference type="InterPro" id="IPR013655">
    <property type="entry name" value="PAS_fold_3"/>
</dbReference>
<dbReference type="SMART" id="SM00091">
    <property type="entry name" value="PAS"/>
    <property type="match status" value="2"/>
</dbReference>
<dbReference type="CDD" id="cd00075">
    <property type="entry name" value="HATPase"/>
    <property type="match status" value="1"/>
</dbReference>
<comment type="catalytic activity">
    <reaction evidence="1">
        <text>ATP + protein L-histidine = ADP + protein N-phospho-L-histidine.</text>
        <dbReference type="EC" id="2.7.13.3"/>
    </reaction>
</comment>
<comment type="caution">
    <text evidence="9">The sequence shown here is derived from an EMBL/GenBank/DDBJ whole genome shotgun (WGS) entry which is preliminary data.</text>
</comment>
<dbReference type="Proteomes" id="UP000241421">
    <property type="component" value="Unassembled WGS sequence"/>
</dbReference>
<dbReference type="PANTHER" id="PTHR43547">
    <property type="entry name" value="TWO-COMPONENT HISTIDINE KINASE"/>
    <property type="match status" value="1"/>
</dbReference>
<evidence type="ECO:0000256" key="3">
    <source>
        <dbReference type="ARBA" id="ARBA00022553"/>
    </source>
</evidence>
<evidence type="ECO:0000259" key="7">
    <source>
        <dbReference type="PROSITE" id="PS50109"/>
    </source>
</evidence>
<feature type="domain" description="PAC" evidence="8">
    <location>
        <begin position="226"/>
        <end position="279"/>
    </location>
</feature>
<evidence type="ECO:0000256" key="1">
    <source>
        <dbReference type="ARBA" id="ARBA00000085"/>
    </source>
</evidence>
<evidence type="ECO:0000256" key="4">
    <source>
        <dbReference type="ARBA" id="ARBA00022679"/>
    </source>
</evidence>
<dbReference type="InterPro" id="IPR000700">
    <property type="entry name" value="PAS-assoc_C"/>
</dbReference>
<feature type="domain" description="Histidine kinase" evidence="7">
    <location>
        <begin position="290"/>
        <end position="470"/>
    </location>
</feature>
<dbReference type="AlphaFoldDB" id="A0A2U2HM13"/>
<keyword evidence="6" id="KW-0902">Two-component regulatory system</keyword>
<dbReference type="SMART" id="SM00086">
    <property type="entry name" value="PAC"/>
    <property type="match status" value="1"/>
</dbReference>
<dbReference type="SMART" id="SM00388">
    <property type="entry name" value="HisKA"/>
    <property type="match status" value="1"/>
</dbReference>
<dbReference type="InterPro" id="IPR003661">
    <property type="entry name" value="HisK_dim/P_dom"/>
</dbReference>